<gene>
    <name evidence="1" type="ORF">CA163_28910</name>
</gene>
<sequence>NSKPLGNAPNTFIKWTISHLLLMLSLSR</sequence>
<name>A0A227J4G3_VIBPH</name>
<feature type="non-terminal residue" evidence="1">
    <location>
        <position position="1"/>
    </location>
</feature>
<organism evidence="1 2">
    <name type="scientific">Vibrio parahaemolyticus</name>
    <dbReference type="NCBI Taxonomy" id="670"/>
    <lineage>
        <taxon>Bacteria</taxon>
        <taxon>Pseudomonadati</taxon>
        <taxon>Pseudomonadota</taxon>
        <taxon>Gammaproteobacteria</taxon>
        <taxon>Vibrionales</taxon>
        <taxon>Vibrionaceae</taxon>
        <taxon>Vibrio</taxon>
    </lineage>
</organism>
<accession>A0A227J4G3</accession>
<reference evidence="1 2" key="1">
    <citation type="journal article" date="2017" name="Appl. Environ. Microbiol.">
        <title>Parallel evolution of two clades of a major Atlantic endemic Vibrio parahaemolyticus pathogen lineage by independent acquisition of related pathogenicity islands.</title>
        <authorList>
            <person name="Xu F."/>
            <person name="Gonzalez-Escalona N."/>
            <person name="Drees K.P."/>
            <person name="Sebra R.P."/>
            <person name="Cooper V.S."/>
            <person name="Jones S.H."/>
            <person name="Whistler C.A."/>
        </authorList>
    </citation>
    <scope>NUCLEOTIDE SEQUENCE [LARGE SCALE GENOMIC DNA]</scope>
    <source>
        <strain evidence="1 2">MAVP-3</strain>
    </source>
</reference>
<dbReference type="EMBL" id="NIXT01003314">
    <property type="protein sequence ID" value="OXE29387.1"/>
    <property type="molecule type" value="Genomic_DNA"/>
</dbReference>
<proteinExistence type="predicted"/>
<dbReference type="AlphaFoldDB" id="A0A227J4G3"/>
<evidence type="ECO:0000313" key="2">
    <source>
        <dbReference type="Proteomes" id="UP000214596"/>
    </source>
</evidence>
<dbReference type="Proteomes" id="UP000214596">
    <property type="component" value="Unassembled WGS sequence"/>
</dbReference>
<comment type="caution">
    <text evidence="1">The sequence shown here is derived from an EMBL/GenBank/DDBJ whole genome shotgun (WGS) entry which is preliminary data.</text>
</comment>
<evidence type="ECO:0000313" key="1">
    <source>
        <dbReference type="EMBL" id="OXE29387.1"/>
    </source>
</evidence>
<protein>
    <submittedName>
        <fullName evidence="1">Uncharacterized protein</fullName>
    </submittedName>
</protein>